<dbReference type="Proteomes" id="UP000431913">
    <property type="component" value="Unassembled WGS sequence"/>
</dbReference>
<dbReference type="EMBL" id="WMZU01000003">
    <property type="protein sequence ID" value="MTS26312.1"/>
    <property type="molecule type" value="Genomic_DNA"/>
</dbReference>
<evidence type="ECO:0000313" key="5">
    <source>
        <dbReference type="EMBL" id="MTS51261.1"/>
    </source>
</evidence>
<evidence type="ECO:0000313" key="7">
    <source>
        <dbReference type="Proteomes" id="UP000449193"/>
    </source>
</evidence>
<evidence type="ECO:0000259" key="2">
    <source>
        <dbReference type="PROSITE" id="PS51781"/>
    </source>
</evidence>
<gene>
    <name evidence="3" type="ORF">FYJ76_12485</name>
    <name evidence="5" type="ORF">GMD52_06885</name>
    <name evidence="4" type="ORF">GMD59_03310</name>
</gene>
<organism evidence="3 6">
    <name type="scientific">Ruthenibacterium lactatiformans</name>
    <dbReference type="NCBI Taxonomy" id="1550024"/>
    <lineage>
        <taxon>Bacteria</taxon>
        <taxon>Bacillati</taxon>
        <taxon>Bacillota</taxon>
        <taxon>Clostridia</taxon>
        <taxon>Eubacteriales</taxon>
        <taxon>Oscillospiraceae</taxon>
        <taxon>Ruthenibacterium</taxon>
    </lineage>
</organism>
<proteinExistence type="predicted"/>
<reference evidence="7 8" key="1">
    <citation type="journal article" date="2019" name="Nat. Med.">
        <title>A library of human gut bacterial isolates paired with longitudinal multiomics data enables mechanistic microbiome research.</title>
        <authorList>
            <person name="Poyet M."/>
            <person name="Groussin M."/>
            <person name="Gibbons S.M."/>
            <person name="Avila-Pacheco J."/>
            <person name="Jiang X."/>
            <person name="Kearney S.M."/>
            <person name="Perrotta A.R."/>
            <person name="Berdy B."/>
            <person name="Zhao S."/>
            <person name="Lieberman T.D."/>
            <person name="Swanson P.K."/>
            <person name="Smith M."/>
            <person name="Roesemann S."/>
            <person name="Alexander J.E."/>
            <person name="Rich S.A."/>
            <person name="Livny J."/>
            <person name="Vlamakis H."/>
            <person name="Clish C."/>
            <person name="Bullock K."/>
            <person name="Deik A."/>
            <person name="Scott J."/>
            <person name="Pierce K.A."/>
            <person name="Xavier R.J."/>
            <person name="Alm E.J."/>
        </authorList>
    </citation>
    <scope>NUCLEOTIDE SEQUENCE [LARGE SCALE GENOMIC DNA]</scope>
    <source>
        <strain evidence="4 8">BIOML-A4</strain>
        <strain evidence="5 7">BIOML-A7</strain>
    </source>
</reference>
<evidence type="ECO:0000313" key="4">
    <source>
        <dbReference type="EMBL" id="MTS26312.1"/>
    </source>
</evidence>
<evidence type="ECO:0000313" key="3">
    <source>
        <dbReference type="EMBL" id="MST92734.1"/>
    </source>
</evidence>
<dbReference type="SMART" id="SM00287">
    <property type="entry name" value="SH3b"/>
    <property type="match status" value="3"/>
</dbReference>
<evidence type="ECO:0000256" key="1">
    <source>
        <dbReference type="SAM" id="MobiDB-lite"/>
    </source>
</evidence>
<dbReference type="Pfam" id="PF08239">
    <property type="entry name" value="SH3_3"/>
    <property type="match status" value="3"/>
</dbReference>
<dbReference type="InterPro" id="IPR003646">
    <property type="entry name" value="SH3-like_bac-type"/>
</dbReference>
<dbReference type="EMBL" id="VUNJ01000014">
    <property type="protein sequence ID" value="MST92734.1"/>
    <property type="molecule type" value="Genomic_DNA"/>
</dbReference>
<dbReference type="PANTHER" id="PTHR34408">
    <property type="entry name" value="FAMILY PROTEIN, PUTATIVE-RELATED"/>
    <property type="match status" value="1"/>
</dbReference>
<dbReference type="Gene3D" id="2.30.30.40">
    <property type="entry name" value="SH3 Domains"/>
    <property type="match status" value="3"/>
</dbReference>
<dbReference type="PROSITE" id="PS51781">
    <property type="entry name" value="SH3B"/>
    <property type="match status" value="1"/>
</dbReference>
<feature type="region of interest" description="Disordered" evidence="1">
    <location>
        <begin position="51"/>
        <end position="124"/>
    </location>
</feature>
<comment type="caution">
    <text evidence="3">The sequence shown here is derived from an EMBL/GenBank/DDBJ whole genome shotgun (WGS) entry which is preliminary data.</text>
</comment>
<name>A0A6I3Q6H3_9FIRM</name>
<accession>A0A6I3Q6H3</accession>
<protein>
    <submittedName>
        <fullName evidence="3">SH3 domain-containing protein</fullName>
    </submittedName>
</protein>
<dbReference type="InterPro" id="IPR052354">
    <property type="entry name" value="Cell_Wall_Dynamics_Protein"/>
</dbReference>
<feature type="domain" description="SH3b" evidence="2">
    <location>
        <begin position="173"/>
        <end position="235"/>
    </location>
</feature>
<evidence type="ECO:0000313" key="8">
    <source>
        <dbReference type="Proteomes" id="UP000472755"/>
    </source>
</evidence>
<dbReference type="Proteomes" id="UP000449193">
    <property type="component" value="Unassembled WGS sequence"/>
</dbReference>
<dbReference type="AlphaFoldDB" id="A0A6I3Q6H3"/>
<dbReference type="PANTHER" id="PTHR34408:SF1">
    <property type="entry name" value="GLYCOSYL HYDROLASE FAMILY 19 DOMAIN-CONTAINING PROTEIN HI_1415"/>
    <property type="match status" value="1"/>
</dbReference>
<dbReference type="EMBL" id="WMZR01000007">
    <property type="protein sequence ID" value="MTS51261.1"/>
    <property type="molecule type" value="Genomic_DNA"/>
</dbReference>
<feature type="compositionally biased region" description="Low complexity" evidence="1">
    <location>
        <begin position="53"/>
        <end position="110"/>
    </location>
</feature>
<sequence length="295" mass="31045">MKYFVPAGRITNKGMPQRERKCFVVKKTVWKLFAPALCAAVLFAACSKDDSSSSRPQSVSTPPASSSVPPASASSQPASSSSAASSEAASSVPASSSAASSSAAATPTQSTRRGATVRADGGLRLRASASEKSEKLLTIPDGTHIECTGWQSGWAKTTYEGKTGYVSAVYLLYDGKVRADGGLRLRSGPGESYEKLLTVPDGTVLPCISQGDGWVKTTYNGKTGYVSQDYLLVPVTVRASTGLNLRASASETAEKLLTIPNGTVVQCYGNKENEWARVAYNGKAGYVSYLYIAYD</sequence>
<dbReference type="Proteomes" id="UP000472755">
    <property type="component" value="Unassembled WGS sequence"/>
</dbReference>
<evidence type="ECO:0000313" key="6">
    <source>
        <dbReference type="Proteomes" id="UP000431913"/>
    </source>
</evidence>
<reference evidence="3 6" key="2">
    <citation type="submission" date="2019-08" db="EMBL/GenBank/DDBJ databases">
        <title>In-depth cultivation of the pig gut microbiome towards novel bacterial diversity and tailored functional studies.</title>
        <authorList>
            <person name="Wylensek D."/>
            <person name="Hitch T.C.A."/>
            <person name="Clavel T."/>
        </authorList>
    </citation>
    <scope>NUCLEOTIDE SEQUENCE [LARGE SCALE GENOMIC DNA]</scope>
    <source>
        <strain evidence="3 6">WCA3-601-WT-6J</strain>
    </source>
</reference>